<dbReference type="Proteomes" id="UP001319921">
    <property type="component" value="Chromosome"/>
</dbReference>
<name>A0AAQ4CWM9_9CREN</name>
<dbReference type="GeneID" id="68867949"/>
<evidence type="ECO:0000313" key="1">
    <source>
        <dbReference type="EMBL" id="BDC00211.1"/>
    </source>
</evidence>
<evidence type="ECO:0000313" key="2">
    <source>
        <dbReference type="Proteomes" id="UP001319921"/>
    </source>
</evidence>
<dbReference type="AlphaFoldDB" id="A0AAQ4CWM9"/>
<dbReference type="KEGG" id="scas:SACC_32270"/>
<proteinExistence type="predicted"/>
<accession>A0AAQ4CWM9</accession>
<sequence>MKVSRNYRIFLFKTPAKLRGENDEEYAYRVLNMIVDKLNLGQIEEYKIKNKFHYKQINAVTKKGFILVKYKESKEAIAIIKIRNKARTRYYFR</sequence>
<keyword evidence="2" id="KW-1185">Reference proteome</keyword>
<protein>
    <submittedName>
        <fullName evidence="1">Uncharacterized protein</fullName>
    </submittedName>
</protein>
<dbReference type="RefSeq" id="WP_229570941.1">
    <property type="nucleotide sequence ID" value="NZ_AP025226.1"/>
</dbReference>
<reference evidence="1 2" key="1">
    <citation type="journal article" date="2022" name="Microbiol. Resour. Announc.">
        <title>Complete Genome Sequence of the Hyperthermophilic and Acidophilic Archaeon Saccharolobus caldissimus Strain HS-3T.</title>
        <authorList>
            <person name="Sakai H.D."/>
            <person name="Kurosawa N."/>
        </authorList>
    </citation>
    <scope>NUCLEOTIDE SEQUENCE [LARGE SCALE GENOMIC DNA]</scope>
    <source>
        <strain evidence="1 2">JCM32116</strain>
    </source>
</reference>
<gene>
    <name evidence="1" type="ORF">SACC_32270</name>
</gene>
<dbReference type="EMBL" id="AP025226">
    <property type="protein sequence ID" value="BDC00211.1"/>
    <property type="molecule type" value="Genomic_DNA"/>
</dbReference>
<organism evidence="1 2">
    <name type="scientific">Saccharolobus caldissimus</name>
    <dbReference type="NCBI Taxonomy" id="1702097"/>
    <lineage>
        <taxon>Archaea</taxon>
        <taxon>Thermoproteota</taxon>
        <taxon>Thermoprotei</taxon>
        <taxon>Sulfolobales</taxon>
        <taxon>Sulfolobaceae</taxon>
        <taxon>Saccharolobus</taxon>
    </lineage>
</organism>